<gene>
    <name evidence="6" type="ORF">SAMCFNEI73_Ch1045</name>
</gene>
<dbReference type="RefSeq" id="WP_037379472.1">
    <property type="nucleotide sequence ID" value="NZ_CP013107.1"/>
</dbReference>
<comment type="subcellular location">
    <subcellularLocation>
        <location evidence="1">Cell membrane</location>
        <topology evidence="1">Multi-pass membrane protein</topology>
    </subcellularLocation>
</comment>
<dbReference type="PANTHER" id="PTHR30086">
    <property type="entry name" value="ARGININE EXPORTER PROTEIN ARGO"/>
    <property type="match status" value="1"/>
</dbReference>
<keyword evidence="5" id="KW-0472">Membrane</keyword>
<evidence type="ECO:0000313" key="7">
    <source>
        <dbReference type="Proteomes" id="UP000182306"/>
    </source>
</evidence>
<name>A0A1L3LJZ2_9HYPH</name>
<proteinExistence type="predicted"/>
<dbReference type="Pfam" id="PF01810">
    <property type="entry name" value="LysE"/>
    <property type="match status" value="1"/>
</dbReference>
<dbReference type="InterPro" id="IPR001123">
    <property type="entry name" value="LeuE-type"/>
</dbReference>
<keyword evidence="7" id="KW-1185">Reference proteome</keyword>
<dbReference type="EMBL" id="CP013107">
    <property type="protein sequence ID" value="APG90363.1"/>
    <property type="molecule type" value="Genomic_DNA"/>
</dbReference>
<evidence type="ECO:0000313" key="6">
    <source>
        <dbReference type="EMBL" id="APG90363.1"/>
    </source>
</evidence>
<keyword evidence="3" id="KW-0812">Transmembrane</keyword>
<dbReference type="OrthoDB" id="9807053at2"/>
<dbReference type="KEGG" id="same:SAMCFNEI73_Ch1045"/>
<keyword evidence="2" id="KW-1003">Cell membrane</keyword>
<evidence type="ECO:0000256" key="5">
    <source>
        <dbReference type="ARBA" id="ARBA00023136"/>
    </source>
</evidence>
<sequence length="212" mass="22363">MTYAENLWLFFTLLFGIIIVPGMDMVFVLANAITGGRTSGLAATAGIMAGGVLHTLYAALGVSVVLHLVPELFNVLLVAGAAYIAWIGFSLLRSSITIGGVDEGRRLSRWASFRQGAMTSLMNPKAYLFMLAVYPQFLKPQFGPVWSQAAVMALMIAVTQLAVYGGLALAAGRGRDLLVGSPVATVAIGRGAGLLLVAIAIFTVWQGWSAAR</sequence>
<evidence type="ECO:0000256" key="3">
    <source>
        <dbReference type="ARBA" id="ARBA00022692"/>
    </source>
</evidence>
<dbReference type="GO" id="GO:0005886">
    <property type="term" value="C:plasma membrane"/>
    <property type="evidence" value="ECO:0007669"/>
    <property type="project" value="UniProtKB-SubCell"/>
</dbReference>
<evidence type="ECO:0000256" key="2">
    <source>
        <dbReference type="ARBA" id="ARBA00022475"/>
    </source>
</evidence>
<protein>
    <submittedName>
        <fullName evidence="6">RhtB family transporter</fullName>
    </submittedName>
</protein>
<dbReference type="STRING" id="194963.SAMCFNEI73_Ch1045"/>
<accession>A0A1L3LJZ2</accession>
<evidence type="ECO:0000256" key="4">
    <source>
        <dbReference type="ARBA" id="ARBA00022989"/>
    </source>
</evidence>
<organism evidence="6 7">
    <name type="scientific">Sinorhizobium americanum</name>
    <dbReference type="NCBI Taxonomy" id="194963"/>
    <lineage>
        <taxon>Bacteria</taxon>
        <taxon>Pseudomonadati</taxon>
        <taxon>Pseudomonadota</taxon>
        <taxon>Alphaproteobacteria</taxon>
        <taxon>Hyphomicrobiales</taxon>
        <taxon>Rhizobiaceae</taxon>
        <taxon>Sinorhizobium/Ensifer group</taxon>
        <taxon>Sinorhizobium</taxon>
    </lineage>
</organism>
<dbReference type="PANTHER" id="PTHR30086:SF20">
    <property type="entry name" value="ARGININE EXPORTER PROTEIN ARGO-RELATED"/>
    <property type="match status" value="1"/>
</dbReference>
<reference evidence="6 7" key="1">
    <citation type="submission" date="2015-10" db="EMBL/GenBank/DDBJ databases">
        <title>Genomic differences between typical nodule nitrogen-fixing rhizobial strains and those coming from bean seeds.</title>
        <authorList>
            <person name="Peralta H."/>
            <person name="Aguilar-Vera A."/>
            <person name="Diaz R."/>
            <person name="Mora Y."/>
            <person name="Martinez-Batallar G."/>
            <person name="Salazar E."/>
            <person name="Vargas-Lagunas C."/>
            <person name="Encarnacion S."/>
            <person name="Girard L."/>
            <person name="Mora J."/>
        </authorList>
    </citation>
    <scope>NUCLEOTIDE SEQUENCE [LARGE SCALE GENOMIC DNA]</scope>
    <source>
        <strain evidence="6 7">CFNEI 73</strain>
    </source>
</reference>
<dbReference type="GO" id="GO:0015171">
    <property type="term" value="F:amino acid transmembrane transporter activity"/>
    <property type="evidence" value="ECO:0007669"/>
    <property type="project" value="TreeGrafter"/>
</dbReference>
<dbReference type="AlphaFoldDB" id="A0A1L3LJZ2"/>
<evidence type="ECO:0000256" key="1">
    <source>
        <dbReference type="ARBA" id="ARBA00004651"/>
    </source>
</evidence>
<dbReference type="Proteomes" id="UP000182306">
    <property type="component" value="Chromosome"/>
</dbReference>
<keyword evidence="4" id="KW-1133">Transmembrane helix</keyword>